<dbReference type="Pfam" id="PF14270">
    <property type="entry name" value="DUF4358"/>
    <property type="match status" value="1"/>
</dbReference>
<accession>A0A175A6K6</accession>
<organism evidence="2 3">
    <name type="scientific">[Ruminococcus] torques</name>
    <dbReference type="NCBI Taxonomy" id="33039"/>
    <lineage>
        <taxon>Bacteria</taxon>
        <taxon>Bacillati</taxon>
        <taxon>Bacillota</taxon>
        <taxon>Clostridia</taxon>
        <taxon>Lachnospirales</taxon>
        <taxon>Lachnospiraceae</taxon>
        <taxon>Mediterraneibacter</taxon>
    </lineage>
</organism>
<proteinExistence type="predicted"/>
<dbReference type="AlphaFoldDB" id="A0A175A6K6"/>
<dbReference type="InterPro" id="IPR025648">
    <property type="entry name" value="DUF4358"/>
</dbReference>
<keyword evidence="1" id="KW-1133">Transmembrane helix</keyword>
<sequence length="161" mass="18193">MTEKRQRMISAMKYILLAIIVGYLVILMLYASGSKRGFSEVSKAVSSVLDSKELVQMDDQMLKRNYGLNSADYKGVLYYSSPSSISAAEVLVIQVKNDAQIENVTNAITQRKAQRMEDFDSYLPEQVKLLEDAQESIRGRYIFFAVSSKASEYRSAFDKSL</sequence>
<reference evidence="2 3" key="1">
    <citation type="submission" date="2015-09" db="EMBL/GenBank/DDBJ databases">
        <authorList>
            <consortium name="Pathogen Informatics"/>
        </authorList>
    </citation>
    <scope>NUCLEOTIDE SEQUENCE [LARGE SCALE GENOMIC DNA]</scope>
    <source>
        <strain evidence="2 3">2789STDY5834889</strain>
    </source>
</reference>
<keyword evidence="1" id="KW-0472">Membrane</keyword>
<name>A0A175A6K6_9FIRM</name>
<evidence type="ECO:0008006" key="4">
    <source>
        <dbReference type="Google" id="ProtNLM"/>
    </source>
</evidence>
<dbReference type="OrthoDB" id="1828164at2"/>
<dbReference type="Proteomes" id="UP000078383">
    <property type="component" value="Unassembled WGS sequence"/>
</dbReference>
<evidence type="ECO:0000313" key="2">
    <source>
        <dbReference type="EMBL" id="CUQ91000.1"/>
    </source>
</evidence>
<keyword evidence="1" id="KW-0812">Transmembrane</keyword>
<protein>
    <recommendedName>
        <fullName evidence="4">DUF4358 domain-containing protein</fullName>
    </recommendedName>
</protein>
<feature type="transmembrane region" description="Helical" evidence="1">
    <location>
        <begin position="12"/>
        <end position="31"/>
    </location>
</feature>
<gene>
    <name evidence="2" type="ORF">ERS852502_02321</name>
</gene>
<evidence type="ECO:0000313" key="3">
    <source>
        <dbReference type="Proteomes" id="UP000078383"/>
    </source>
</evidence>
<evidence type="ECO:0000256" key="1">
    <source>
        <dbReference type="SAM" id="Phobius"/>
    </source>
</evidence>
<dbReference type="EMBL" id="CZBX01000011">
    <property type="protein sequence ID" value="CUQ91000.1"/>
    <property type="molecule type" value="Genomic_DNA"/>
</dbReference>
<dbReference type="RefSeq" id="WP_055173022.1">
    <property type="nucleotide sequence ID" value="NZ_CZBX01000011.1"/>
</dbReference>